<feature type="compositionally biased region" description="Low complexity" evidence="11">
    <location>
        <begin position="27"/>
        <end position="36"/>
    </location>
</feature>
<keyword evidence="7" id="KW-0325">Glycoprotein</keyword>
<keyword evidence="4 13" id="KW-0732">Signal</keyword>
<evidence type="ECO:0000313" key="15">
    <source>
        <dbReference type="Proteomes" id="UP001359559"/>
    </source>
</evidence>
<proteinExistence type="inferred from homology"/>
<evidence type="ECO:0000256" key="5">
    <source>
        <dbReference type="ARBA" id="ARBA00022974"/>
    </source>
</evidence>
<feature type="region of interest" description="Disordered" evidence="11">
    <location>
        <begin position="27"/>
        <end position="96"/>
    </location>
</feature>
<feature type="compositionally biased region" description="Low complexity" evidence="11">
    <location>
        <begin position="43"/>
        <end position="65"/>
    </location>
</feature>
<keyword evidence="12" id="KW-0812">Transmembrane</keyword>
<keyword evidence="12" id="KW-1133">Transmembrane helix</keyword>
<dbReference type="Proteomes" id="UP001359559">
    <property type="component" value="Unassembled WGS sequence"/>
</dbReference>
<evidence type="ECO:0000256" key="6">
    <source>
        <dbReference type="ARBA" id="ARBA00023136"/>
    </source>
</evidence>
<feature type="transmembrane region" description="Helical" evidence="12">
    <location>
        <begin position="106"/>
        <end position="124"/>
    </location>
</feature>
<keyword evidence="5" id="KW-0654">Proteoglycan</keyword>
<comment type="subcellular location">
    <subcellularLocation>
        <location evidence="1">Cell membrane</location>
        <topology evidence="1">Lipid-anchor</topology>
        <topology evidence="1">GPI-anchor</topology>
    </subcellularLocation>
</comment>
<keyword evidence="15" id="KW-1185">Reference proteome</keyword>
<dbReference type="GO" id="GO:0098552">
    <property type="term" value="C:side of membrane"/>
    <property type="evidence" value="ECO:0007669"/>
    <property type="project" value="UniProtKB-KW"/>
</dbReference>
<dbReference type="PANTHER" id="PTHR36321:SF2">
    <property type="entry name" value="CLASSICAL ARABINOGALACTAN PROTEIN 1"/>
    <property type="match status" value="1"/>
</dbReference>
<protein>
    <submittedName>
        <fullName evidence="14">Uncharacterized protein</fullName>
    </submittedName>
</protein>
<comment type="similarity">
    <text evidence="10">Belongs to the classical AGP family.</text>
</comment>
<evidence type="ECO:0000256" key="2">
    <source>
        <dbReference type="ARBA" id="ARBA00022475"/>
    </source>
</evidence>
<feature type="signal peptide" evidence="13">
    <location>
        <begin position="1"/>
        <end position="21"/>
    </location>
</feature>
<comment type="function">
    <text evidence="9">Proteoglycan that seems to be implicated in diverse developmental roles such as differentiation, cell-cell recognition, embryogenesis and programmed cell death.</text>
</comment>
<evidence type="ECO:0000256" key="12">
    <source>
        <dbReference type="SAM" id="Phobius"/>
    </source>
</evidence>
<feature type="compositionally biased region" description="Low complexity" evidence="11">
    <location>
        <begin position="81"/>
        <end position="96"/>
    </location>
</feature>
<sequence>MARSCTMVFVLVAALVFSAVARSPVPSPTAAVAAPPEGATHKAPAPSTVKTPPAAAPSPSSVVSSPPSPPQVSAPSPSPSVPTSSISAPPIEAPAPSQSGAVSNRFAVAGSVALGLVAIFALTLTGVPPFFLPGDLLLLFVALRVFLPLLGHNISRSVFLRNLEAGSLFELEGDPIFFKNVGVHTG</sequence>
<evidence type="ECO:0000256" key="11">
    <source>
        <dbReference type="SAM" id="MobiDB-lite"/>
    </source>
</evidence>
<evidence type="ECO:0000256" key="8">
    <source>
        <dbReference type="ARBA" id="ARBA00023288"/>
    </source>
</evidence>
<evidence type="ECO:0000256" key="4">
    <source>
        <dbReference type="ARBA" id="ARBA00022729"/>
    </source>
</evidence>
<dbReference type="GO" id="GO:0005886">
    <property type="term" value="C:plasma membrane"/>
    <property type="evidence" value="ECO:0007669"/>
    <property type="project" value="UniProtKB-SubCell"/>
</dbReference>
<dbReference type="InterPro" id="IPR044959">
    <property type="entry name" value="AGP"/>
</dbReference>
<name>A0AAN9PLQ7_CLITE</name>
<keyword evidence="3" id="KW-0336">GPI-anchor</keyword>
<evidence type="ECO:0000256" key="10">
    <source>
        <dbReference type="ARBA" id="ARBA00025756"/>
    </source>
</evidence>
<evidence type="ECO:0000256" key="3">
    <source>
        <dbReference type="ARBA" id="ARBA00022622"/>
    </source>
</evidence>
<keyword evidence="8" id="KW-0449">Lipoprotein</keyword>
<evidence type="ECO:0000256" key="9">
    <source>
        <dbReference type="ARBA" id="ARBA00025294"/>
    </source>
</evidence>
<organism evidence="14 15">
    <name type="scientific">Clitoria ternatea</name>
    <name type="common">Butterfly pea</name>
    <dbReference type="NCBI Taxonomy" id="43366"/>
    <lineage>
        <taxon>Eukaryota</taxon>
        <taxon>Viridiplantae</taxon>
        <taxon>Streptophyta</taxon>
        <taxon>Embryophyta</taxon>
        <taxon>Tracheophyta</taxon>
        <taxon>Spermatophyta</taxon>
        <taxon>Magnoliopsida</taxon>
        <taxon>eudicotyledons</taxon>
        <taxon>Gunneridae</taxon>
        <taxon>Pentapetalae</taxon>
        <taxon>rosids</taxon>
        <taxon>fabids</taxon>
        <taxon>Fabales</taxon>
        <taxon>Fabaceae</taxon>
        <taxon>Papilionoideae</taxon>
        <taxon>50 kb inversion clade</taxon>
        <taxon>NPAAA clade</taxon>
        <taxon>indigoferoid/millettioid clade</taxon>
        <taxon>Phaseoleae</taxon>
        <taxon>Clitoria</taxon>
    </lineage>
</organism>
<accession>A0AAN9PLQ7</accession>
<evidence type="ECO:0000256" key="13">
    <source>
        <dbReference type="SAM" id="SignalP"/>
    </source>
</evidence>
<reference evidence="14 15" key="1">
    <citation type="submission" date="2024-01" db="EMBL/GenBank/DDBJ databases">
        <title>The genomes of 5 underutilized Papilionoideae crops provide insights into root nodulation and disease resistance.</title>
        <authorList>
            <person name="Yuan L."/>
        </authorList>
    </citation>
    <scope>NUCLEOTIDE SEQUENCE [LARGE SCALE GENOMIC DNA]</scope>
    <source>
        <strain evidence="14">LY-2023</strain>
        <tissue evidence="14">Leaf</tissue>
    </source>
</reference>
<dbReference type="AlphaFoldDB" id="A0AAN9PLQ7"/>
<gene>
    <name evidence="14" type="ORF">RJT34_13445</name>
</gene>
<comment type="caution">
    <text evidence="14">The sequence shown here is derived from an EMBL/GenBank/DDBJ whole genome shotgun (WGS) entry which is preliminary data.</text>
</comment>
<evidence type="ECO:0000256" key="1">
    <source>
        <dbReference type="ARBA" id="ARBA00004609"/>
    </source>
</evidence>
<keyword evidence="6 12" id="KW-0472">Membrane</keyword>
<keyword evidence="2" id="KW-1003">Cell membrane</keyword>
<feature type="chain" id="PRO_5042957944" evidence="13">
    <location>
        <begin position="22"/>
        <end position="186"/>
    </location>
</feature>
<dbReference type="EMBL" id="JAYKXN010000003">
    <property type="protein sequence ID" value="KAK7302553.1"/>
    <property type="molecule type" value="Genomic_DNA"/>
</dbReference>
<evidence type="ECO:0000313" key="14">
    <source>
        <dbReference type="EMBL" id="KAK7302553.1"/>
    </source>
</evidence>
<evidence type="ECO:0000256" key="7">
    <source>
        <dbReference type="ARBA" id="ARBA00023180"/>
    </source>
</evidence>
<dbReference type="PANTHER" id="PTHR36321">
    <property type="entry name" value="CLASSICAL ARABINOGALACTAN PROTEIN 9"/>
    <property type="match status" value="1"/>
</dbReference>
<feature type="transmembrane region" description="Helical" evidence="12">
    <location>
        <begin position="136"/>
        <end position="154"/>
    </location>
</feature>
<feature type="compositionally biased region" description="Pro residues" evidence="11">
    <location>
        <begin position="66"/>
        <end position="80"/>
    </location>
</feature>